<organism evidence="2 3">
    <name type="scientific">Nocardioides vastitatis</name>
    <dbReference type="NCBI Taxonomy" id="2568655"/>
    <lineage>
        <taxon>Bacteria</taxon>
        <taxon>Bacillati</taxon>
        <taxon>Actinomycetota</taxon>
        <taxon>Actinomycetes</taxon>
        <taxon>Propionibacteriales</taxon>
        <taxon>Nocardioidaceae</taxon>
        <taxon>Nocardioides</taxon>
    </lineage>
</organism>
<keyword evidence="3" id="KW-1185">Reference proteome</keyword>
<dbReference type="Proteomes" id="UP001596072">
    <property type="component" value="Unassembled WGS sequence"/>
</dbReference>
<dbReference type="EMBL" id="JBHSNS010000002">
    <property type="protein sequence ID" value="MFC5728773.1"/>
    <property type="molecule type" value="Genomic_DNA"/>
</dbReference>
<accession>A0ABW0ZEU8</accession>
<keyword evidence="1" id="KW-1133">Transmembrane helix</keyword>
<sequence>MKSYRQLPTWILRGLVILGLLLCLPPAAIGGVVLLGDALDGSEGEYDGLGMALGGIILVAALVGMLVLGLLLLMLFRWPRVGLATTGVLAGLALLGAIALLVNDPDTLLDFLVYAGGATTVIALAIWGLAPRLETPATTPAAESFGPPHAP</sequence>
<feature type="transmembrane region" description="Helical" evidence="1">
    <location>
        <begin position="48"/>
        <end position="74"/>
    </location>
</feature>
<name>A0ABW0ZEU8_9ACTN</name>
<feature type="transmembrane region" description="Helical" evidence="1">
    <location>
        <begin position="108"/>
        <end position="130"/>
    </location>
</feature>
<keyword evidence="1" id="KW-0812">Transmembrane</keyword>
<dbReference type="RefSeq" id="WP_136436167.1">
    <property type="nucleotide sequence ID" value="NZ_JBHSNS010000002.1"/>
</dbReference>
<evidence type="ECO:0000256" key="1">
    <source>
        <dbReference type="SAM" id="Phobius"/>
    </source>
</evidence>
<gene>
    <name evidence="2" type="ORF">ACFPQB_07575</name>
</gene>
<feature type="transmembrane region" description="Helical" evidence="1">
    <location>
        <begin position="81"/>
        <end position="102"/>
    </location>
</feature>
<protein>
    <submittedName>
        <fullName evidence="2">Uncharacterized protein</fullName>
    </submittedName>
</protein>
<reference evidence="3" key="1">
    <citation type="journal article" date="2019" name="Int. J. Syst. Evol. Microbiol.">
        <title>The Global Catalogue of Microorganisms (GCM) 10K type strain sequencing project: providing services to taxonomists for standard genome sequencing and annotation.</title>
        <authorList>
            <consortium name="The Broad Institute Genomics Platform"/>
            <consortium name="The Broad Institute Genome Sequencing Center for Infectious Disease"/>
            <person name="Wu L."/>
            <person name="Ma J."/>
        </authorList>
    </citation>
    <scope>NUCLEOTIDE SEQUENCE [LARGE SCALE GENOMIC DNA]</scope>
    <source>
        <strain evidence="3">YIM 94188</strain>
    </source>
</reference>
<evidence type="ECO:0000313" key="3">
    <source>
        <dbReference type="Proteomes" id="UP001596072"/>
    </source>
</evidence>
<evidence type="ECO:0000313" key="2">
    <source>
        <dbReference type="EMBL" id="MFC5728773.1"/>
    </source>
</evidence>
<keyword evidence="1" id="KW-0472">Membrane</keyword>
<comment type="caution">
    <text evidence="2">The sequence shown here is derived from an EMBL/GenBank/DDBJ whole genome shotgun (WGS) entry which is preliminary data.</text>
</comment>
<feature type="transmembrane region" description="Helical" evidence="1">
    <location>
        <begin position="12"/>
        <end position="36"/>
    </location>
</feature>
<proteinExistence type="predicted"/>